<evidence type="ECO:0000256" key="16">
    <source>
        <dbReference type="SAM" id="MobiDB-lite"/>
    </source>
</evidence>
<feature type="compositionally biased region" description="Low complexity" evidence="16">
    <location>
        <begin position="699"/>
        <end position="715"/>
    </location>
</feature>
<evidence type="ECO:0000256" key="3">
    <source>
        <dbReference type="ARBA" id="ARBA00004574"/>
    </source>
</evidence>
<dbReference type="InterPro" id="IPR003892">
    <property type="entry name" value="CUE"/>
</dbReference>
<sequence length="997" mass="103934">MSEVKSRPSPPRGRGSGRGRGGHSSRGGRGGSRQANGHKEEIPTEIPYEDEGELGDLKKMYAPKLSIIKEMFPLWTDEDLVFALQETNGDLEGTAERIFEGNISRWGEVKKKTKERSQSKAKEPSSSSEVSTSARGGRGRGGLEGVRGGRGRGSDRGRGAPRGGRGASVANGVRSTSAGKTDSVPAGNASEWDTPVSDGANGGWDQPAADTTPMESSWENISAEVARSPPPIEEVKPPSKPDGTRSWASMFSKPAPIPAPPKAPRAVPSHDAPVEPPITATSISEDTSMPGLPPPVAVNETSEIPNTPPIADMATSEPPANITPSKDELTETNLEQVLDASGPPLSATAASTVASTIEPQSGAGGATPLHSSQQQSGSRPPLGGFATSAYKATGMPGRSASYQRKIQEQQEAVVMPVKHAVDRAAVQFGSMGLNGTTDDVDVDSDREDAETRAQPPQHSPIAPRAALPPAPQQQGFPSQPQISDPQPTARPAPGLPPVNHSSAIQQPSQVLPNDTGLQSQSLQYPYNRFGQQASQQEISAPAQRAYEAFGGQTPHLENYSSTPQGQNPSQQHTQPQQGGYSSASNDMSSYYTSDGQRNAYQSSIYGNYSQQLQPNAQDTGTSQQRGGSAFGASAAEQGSQHATSQAQQPPQNRFGQTGEAQTSGHSTPNPSLSGQQQSGQPHQLLQQQTQGQAGGQHGGYPYSHPYYGHPYYTSYANQQQVSNHPYGRERPMFDDVRRYDDQYLTQTPQYGYGGSQGGYGGGPFGGAGGKQGMYGQPHQGYGASPQTGYDQHSASPATTGAFAQQHPSSGRDSAAPGGLGNYARTGSTQPSDNPQQYSGAGASNHGSMPDVFGRSQSTYQGQTSGLGSHMGQQSGNDDPLRNYGDSSKVPGGPSPALGQPGGRPGSAANVPSQTGLPQSQGQVQGQGQQGYGGYMGHQMHGQQSSQYGGGPGGLGGGHHQSGGQSHPTGGYGAYGPGYGSGFYGNSNRGGWGANYGH</sequence>
<feature type="compositionally biased region" description="Polar residues" evidence="16">
    <location>
        <begin position="369"/>
        <end position="378"/>
    </location>
</feature>
<evidence type="ECO:0000256" key="5">
    <source>
        <dbReference type="ARBA" id="ARBA00020536"/>
    </source>
</evidence>
<dbReference type="GO" id="GO:0043130">
    <property type="term" value="F:ubiquitin binding"/>
    <property type="evidence" value="ECO:0007669"/>
    <property type="project" value="InterPro"/>
</dbReference>
<dbReference type="PROSITE" id="PS51140">
    <property type="entry name" value="CUE"/>
    <property type="match status" value="1"/>
</dbReference>
<keyword evidence="8" id="KW-0597">Phosphoprotein</keyword>
<dbReference type="PANTHER" id="PTHR16308">
    <property type="entry name" value="UBIQUITIN ASSOCIATED PROTEIN 2-LIKE/LINGERER"/>
    <property type="match status" value="1"/>
</dbReference>
<evidence type="ECO:0000313" key="19">
    <source>
        <dbReference type="Proteomes" id="UP000664534"/>
    </source>
</evidence>
<comment type="caution">
    <text evidence="18">The sequence shown here is derived from an EMBL/GenBank/DDBJ whole genome shotgun (WGS) entry which is preliminary data.</text>
</comment>
<feature type="compositionally biased region" description="Low complexity" evidence="16">
    <location>
        <begin position="936"/>
        <end position="946"/>
    </location>
</feature>
<dbReference type="GO" id="GO:0003677">
    <property type="term" value="F:DNA binding"/>
    <property type="evidence" value="ECO:0007669"/>
    <property type="project" value="UniProtKB-KW"/>
</dbReference>
<protein>
    <recommendedName>
        <fullName evidence="5">RNA polymerase II degradation factor 1</fullName>
    </recommendedName>
</protein>
<gene>
    <name evidence="18" type="primary">DEF1</name>
    <name evidence="18" type="ORF">IMSHALPRED_002882</name>
</gene>
<feature type="compositionally biased region" description="Polar residues" evidence="16">
    <location>
        <begin position="580"/>
        <end position="626"/>
    </location>
</feature>
<feature type="compositionally biased region" description="Low complexity" evidence="16">
    <location>
        <begin position="671"/>
        <end position="691"/>
    </location>
</feature>
<feature type="compositionally biased region" description="Polar residues" evidence="16">
    <location>
        <begin position="824"/>
        <end position="838"/>
    </location>
</feature>
<dbReference type="SUPFAM" id="SSF46934">
    <property type="entry name" value="UBA-like"/>
    <property type="match status" value="1"/>
</dbReference>
<keyword evidence="6" id="KW-0158">Chromosome</keyword>
<dbReference type="Pfam" id="PF02845">
    <property type="entry name" value="CUE"/>
    <property type="match status" value="1"/>
</dbReference>
<dbReference type="AlphaFoldDB" id="A0A8H3J6Q0"/>
<feature type="compositionally biased region" description="Polar residues" evidence="16">
    <location>
        <begin position="784"/>
        <end position="811"/>
    </location>
</feature>
<evidence type="ECO:0000256" key="9">
    <source>
        <dbReference type="ARBA" id="ARBA00022763"/>
    </source>
</evidence>
<keyword evidence="12" id="KW-0779">Telomere</keyword>
<keyword evidence="15" id="KW-0539">Nucleus</keyword>
<dbReference type="CDD" id="cd14368">
    <property type="entry name" value="CUE_DEF1_like"/>
    <property type="match status" value="1"/>
</dbReference>
<feature type="compositionally biased region" description="Basic and acidic residues" evidence="16">
    <location>
        <begin position="233"/>
        <end position="243"/>
    </location>
</feature>
<dbReference type="GO" id="GO:0005634">
    <property type="term" value="C:nucleus"/>
    <property type="evidence" value="ECO:0007669"/>
    <property type="project" value="UniProtKB-SubCell"/>
</dbReference>
<evidence type="ECO:0000256" key="13">
    <source>
        <dbReference type="ARBA" id="ARBA00023125"/>
    </source>
</evidence>
<keyword evidence="7" id="KW-0963">Cytoplasm</keyword>
<dbReference type="InterPro" id="IPR041803">
    <property type="entry name" value="DEF1_CUE"/>
</dbReference>
<feature type="compositionally biased region" description="Gly residues" evidence="16">
    <location>
        <begin position="139"/>
        <end position="148"/>
    </location>
</feature>
<organism evidence="18 19">
    <name type="scientific">Imshaugia aleurites</name>
    <dbReference type="NCBI Taxonomy" id="172621"/>
    <lineage>
        <taxon>Eukaryota</taxon>
        <taxon>Fungi</taxon>
        <taxon>Dikarya</taxon>
        <taxon>Ascomycota</taxon>
        <taxon>Pezizomycotina</taxon>
        <taxon>Lecanoromycetes</taxon>
        <taxon>OSLEUM clade</taxon>
        <taxon>Lecanoromycetidae</taxon>
        <taxon>Lecanorales</taxon>
        <taxon>Lecanorineae</taxon>
        <taxon>Parmeliaceae</taxon>
        <taxon>Imshaugia</taxon>
    </lineage>
</organism>
<dbReference type="InterPro" id="IPR051833">
    <property type="entry name" value="TC-DDR_regulator"/>
</dbReference>
<feature type="compositionally biased region" description="Low complexity" evidence="16">
    <location>
        <begin position="563"/>
        <end position="579"/>
    </location>
</feature>
<comment type="similarity">
    <text evidence="4">Belongs to the DEF1 family.</text>
</comment>
<dbReference type="GO" id="GO:0006281">
    <property type="term" value="P:DNA repair"/>
    <property type="evidence" value="ECO:0007669"/>
    <property type="project" value="UniProtKB-KW"/>
</dbReference>
<feature type="compositionally biased region" description="Acidic residues" evidence="16">
    <location>
        <begin position="438"/>
        <end position="448"/>
    </location>
</feature>
<evidence type="ECO:0000256" key="12">
    <source>
        <dbReference type="ARBA" id="ARBA00022895"/>
    </source>
</evidence>
<dbReference type="GO" id="GO:0005737">
    <property type="term" value="C:cytoplasm"/>
    <property type="evidence" value="ECO:0007669"/>
    <property type="project" value="UniProtKB-SubCell"/>
</dbReference>
<keyword evidence="9" id="KW-0227">DNA damage</keyword>
<feature type="compositionally biased region" description="Basic and acidic residues" evidence="16">
    <location>
        <begin position="107"/>
        <end position="123"/>
    </location>
</feature>
<feature type="compositionally biased region" description="Gly residues" evidence="16">
    <location>
        <begin position="947"/>
        <end position="960"/>
    </location>
</feature>
<evidence type="ECO:0000256" key="4">
    <source>
        <dbReference type="ARBA" id="ARBA00005491"/>
    </source>
</evidence>
<evidence type="ECO:0000256" key="6">
    <source>
        <dbReference type="ARBA" id="ARBA00022454"/>
    </source>
</evidence>
<keyword evidence="10" id="KW-0833">Ubl conjugation pathway</keyword>
<feature type="region of interest" description="Disordered" evidence="16">
    <location>
        <begin position="427"/>
        <end position="997"/>
    </location>
</feature>
<name>A0A8H3J6Q0_9LECA</name>
<evidence type="ECO:0000256" key="14">
    <source>
        <dbReference type="ARBA" id="ARBA00023204"/>
    </source>
</evidence>
<feature type="compositionally biased region" description="Low complexity" evidence="16">
    <location>
        <begin position="346"/>
        <end position="356"/>
    </location>
</feature>
<feature type="region of interest" description="Disordered" evidence="16">
    <location>
        <begin position="100"/>
        <end position="407"/>
    </location>
</feature>
<evidence type="ECO:0000256" key="8">
    <source>
        <dbReference type="ARBA" id="ARBA00022553"/>
    </source>
</evidence>
<reference evidence="18" key="1">
    <citation type="submission" date="2021-03" db="EMBL/GenBank/DDBJ databases">
        <authorList>
            <person name="Tagirdzhanova G."/>
        </authorList>
    </citation>
    <scope>NUCLEOTIDE SEQUENCE</scope>
</reference>
<feature type="compositionally biased region" description="Polar residues" evidence="16">
    <location>
        <begin position="499"/>
        <end position="538"/>
    </location>
</feature>
<evidence type="ECO:0000256" key="2">
    <source>
        <dbReference type="ARBA" id="ARBA00004496"/>
    </source>
</evidence>
<feature type="compositionally biased region" description="Basic and acidic residues" evidence="16">
    <location>
        <begin position="726"/>
        <end position="741"/>
    </location>
</feature>
<dbReference type="OrthoDB" id="5396806at2759"/>
<evidence type="ECO:0000256" key="10">
    <source>
        <dbReference type="ARBA" id="ARBA00022786"/>
    </source>
</evidence>
<accession>A0A8H3J6Q0</accession>
<evidence type="ECO:0000256" key="11">
    <source>
        <dbReference type="ARBA" id="ARBA00022843"/>
    </source>
</evidence>
<feature type="compositionally biased region" description="Polar residues" evidence="16">
    <location>
        <begin position="854"/>
        <end position="876"/>
    </location>
</feature>
<feature type="compositionally biased region" description="Low complexity" evidence="16">
    <location>
        <begin position="124"/>
        <end position="135"/>
    </location>
</feature>
<keyword evidence="19" id="KW-1185">Reference proteome</keyword>
<evidence type="ECO:0000259" key="17">
    <source>
        <dbReference type="PROSITE" id="PS51140"/>
    </source>
</evidence>
<dbReference type="GO" id="GO:0000781">
    <property type="term" value="C:chromosome, telomeric region"/>
    <property type="evidence" value="ECO:0007669"/>
    <property type="project" value="UniProtKB-SubCell"/>
</dbReference>
<feature type="compositionally biased region" description="Gly residues" evidence="16">
    <location>
        <begin position="969"/>
        <end position="997"/>
    </location>
</feature>
<dbReference type="EMBL" id="CAJPDT010000156">
    <property type="protein sequence ID" value="CAF9941758.1"/>
    <property type="molecule type" value="Genomic_DNA"/>
</dbReference>
<feature type="region of interest" description="Disordered" evidence="16">
    <location>
        <begin position="1"/>
        <end position="53"/>
    </location>
</feature>
<feature type="domain" description="CUE" evidence="17">
    <location>
        <begin position="60"/>
        <end position="103"/>
    </location>
</feature>
<comment type="subcellular location">
    <subcellularLocation>
        <location evidence="3">Chromosome</location>
        <location evidence="3">Telomere</location>
    </subcellularLocation>
    <subcellularLocation>
        <location evidence="2">Cytoplasm</location>
    </subcellularLocation>
    <subcellularLocation>
        <location evidence="1">Nucleus</location>
    </subcellularLocation>
</comment>
<proteinExistence type="inferred from homology"/>
<dbReference type="PANTHER" id="PTHR16308:SF13">
    <property type="entry name" value="PROTEIN LINGERER"/>
    <property type="match status" value="1"/>
</dbReference>
<keyword evidence="14" id="KW-0234">DNA repair</keyword>
<feature type="compositionally biased region" description="Polar residues" evidence="16">
    <location>
        <begin position="636"/>
        <end position="670"/>
    </location>
</feature>
<evidence type="ECO:0000256" key="1">
    <source>
        <dbReference type="ARBA" id="ARBA00004123"/>
    </source>
</evidence>
<dbReference type="Proteomes" id="UP000664534">
    <property type="component" value="Unassembled WGS sequence"/>
</dbReference>
<dbReference type="InterPro" id="IPR009060">
    <property type="entry name" value="UBA-like_sf"/>
</dbReference>
<evidence type="ECO:0000313" key="18">
    <source>
        <dbReference type="EMBL" id="CAF9941758.1"/>
    </source>
</evidence>
<keyword evidence="13" id="KW-0238">DNA-binding</keyword>
<keyword evidence="11" id="KW-0832">Ubl conjugation</keyword>
<evidence type="ECO:0000256" key="15">
    <source>
        <dbReference type="ARBA" id="ARBA00023242"/>
    </source>
</evidence>
<feature type="compositionally biased region" description="Gly residues" evidence="16">
    <location>
        <begin position="751"/>
        <end position="772"/>
    </location>
</feature>
<evidence type="ECO:0000256" key="7">
    <source>
        <dbReference type="ARBA" id="ARBA00022490"/>
    </source>
</evidence>